<organism evidence="1 2">
    <name type="scientific">Circinella minor</name>
    <dbReference type="NCBI Taxonomy" id="1195481"/>
    <lineage>
        <taxon>Eukaryota</taxon>
        <taxon>Fungi</taxon>
        <taxon>Fungi incertae sedis</taxon>
        <taxon>Mucoromycota</taxon>
        <taxon>Mucoromycotina</taxon>
        <taxon>Mucoromycetes</taxon>
        <taxon>Mucorales</taxon>
        <taxon>Lichtheimiaceae</taxon>
        <taxon>Circinella</taxon>
    </lineage>
</organism>
<protein>
    <submittedName>
        <fullName evidence="1">Uncharacterized protein</fullName>
    </submittedName>
</protein>
<sequence length="313" mass="35460">TIMADNGFPIGYFYIISKMNGLVVDLRGDPEHAEPGTKIVMAQKKPESPERDSQLWIHQDGFLTNKATGLVLDINPAVSFIAIFTKEKRMYLDGMKTAENANDQRFGYDVDPGFIYQLSNSKNVLDIHHELSEVDARLMIYKRKEYPSHDGKETVKNQLWELELSDPPRAVDSDDEDEDDSKRVRIKAWFGNWKAHGSRKKDILSEKDLCEAHKKVYEDEEKKKKSTLSYELIAGAVAVQAVRMWEEKQEEDGKDADSSASKKLIAGFAASELVKLLAARGEDGGDEDRKKRLLTKMAIVAATNYFENRHDSA</sequence>
<dbReference type="InterPro" id="IPR022234">
    <property type="entry name" value="DUF3759"/>
</dbReference>
<keyword evidence="2" id="KW-1185">Reference proteome</keyword>
<dbReference type="AlphaFoldDB" id="A0A8H7SC22"/>
<reference evidence="1 2" key="1">
    <citation type="submission" date="2020-12" db="EMBL/GenBank/DDBJ databases">
        <title>Metabolic potential, ecology and presence of endohyphal bacteria is reflected in genomic diversity of Mucoromycotina.</title>
        <authorList>
            <person name="Muszewska A."/>
            <person name="Okrasinska A."/>
            <person name="Steczkiewicz K."/>
            <person name="Drgas O."/>
            <person name="Orlowska M."/>
            <person name="Perlinska-Lenart U."/>
            <person name="Aleksandrzak-Piekarczyk T."/>
            <person name="Szatraj K."/>
            <person name="Zielenkiewicz U."/>
            <person name="Pilsyk S."/>
            <person name="Malc E."/>
            <person name="Mieczkowski P."/>
            <person name="Kruszewska J.S."/>
            <person name="Biernat P."/>
            <person name="Pawlowska J."/>
        </authorList>
    </citation>
    <scope>NUCLEOTIDE SEQUENCE [LARGE SCALE GENOMIC DNA]</scope>
    <source>
        <strain evidence="1 2">CBS 142.35</strain>
    </source>
</reference>
<evidence type="ECO:0000313" key="1">
    <source>
        <dbReference type="EMBL" id="KAG2225492.1"/>
    </source>
</evidence>
<proteinExistence type="predicted"/>
<comment type="caution">
    <text evidence="1">The sequence shown here is derived from an EMBL/GenBank/DDBJ whole genome shotgun (WGS) entry which is preliminary data.</text>
</comment>
<dbReference type="InterPro" id="IPR035992">
    <property type="entry name" value="Ricin_B-like_lectins"/>
</dbReference>
<dbReference type="PANTHER" id="PTHR37450:SF1">
    <property type="entry name" value="CIPC PROTEIN"/>
    <property type="match status" value="1"/>
</dbReference>
<name>A0A8H7SC22_9FUNG</name>
<accession>A0A8H7SC22</accession>
<feature type="non-terminal residue" evidence="1">
    <location>
        <position position="1"/>
    </location>
</feature>
<dbReference type="Proteomes" id="UP000646827">
    <property type="component" value="Unassembled WGS sequence"/>
</dbReference>
<gene>
    <name evidence="1" type="ORF">INT45_010319</name>
</gene>
<dbReference type="EMBL" id="JAEPRB010000027">
    <property type="protein sequence ID" value="KAG2225492.1"/>
    <property type="molecule type" value="Genomic_DNA"/>
</dbReference>
<evidence type="ECO:0000313" key="2">
    <source>
        <dbReference type="Proteomes" id="UP000646827"/>
    </source>
</evidence>
<dbReference type="PANTHER" id="PTHR37450">
    <property type="entry name" value="CIPC PROTEIN"/>
    <property type="match status" value="1"/>
</dbReference>
<dbReference type="Gene3D" id="2.80.10.50">
    <property type="match status" value="1"/>
</dbReference>
<dbReference type="SUPFAM" id="SSF50370">
    <property type="entry name" value="Ricin B-like lectins"/>
    <property type="match status" value="1"/>
</dbReference>
<dbReference type="Pfam" id="PF12585">
    <property type="entry name" value="DUF3759"/>
    <property type="match status" value="1"/>
</dbReference>
<dbReference type="OrthoDB" id="9895617at2759"/>